<dbReference type="EMBL" id="BART01016964">
    <property type="protein sequence ID" value="GAG88217.1"/>
    <property type="molecule type" value="Genomic_DNA"/>
</dbReference>
<dbReference type="InterPro" id="IPR011989">
    <property type="entry name" value="ARM-like"/>
</dbReference>
<feature type="coiled-coil region" evidence="1">
    <location>
        <begin position="9"/>
        <end position="36"/>
    </location>
</feature>
<comment type="caution">
    <text evidence="2">The sequence shown here is derived from an EMBL/GenBank/DDBJ whole genome shotgun (WGS) entry which is preliminary data.</text>
</comment>
<sequence>MTEENLSIKNKIEHLIEDLRNKIKRKSSNFKEISNLIQKFGLINSWQIVEPLENLINDNSINVSVVIKVKILEELGKISDPHVIRVLGSHVSDENKAIRNAAIKGLSMIKHPKCLPPLLKAIEDEEKWIRIFSIH</sequence>
<organism evidence="2">
    <name type="scientific">marine sediment metagenome</name>
    <dbReference type="NCBI Taxonomy" id="412755"/>
    <lineage>
        <taxon>unclassified sequences</taxon>
        <taxon>metagenomes</taxon>
        <taxon>ecological metagenomes</taxon>
    </lineage>
</organism>
<evidence type="ECO:0000256" key="1">
    <source>
        <dbReference type="SAM" id="Coils"/>
    </source>
</evidence>
<gene>
    <name evidence="2" type="ORF">S01H4_32453</name>
</gene>
<dbReference type="Gene3D" id="1.25.10.10">
    <property type="entry name" value="Leucine-rich Repeat Variant"/>
    <property type="match status" value="1"/>
</dbReference>
<proteinExistence type="predicted"/>
<accession>X1C4D6</accession>
<name>X1C4D6_9ZZZZ</name>
<dbReference type="Pfam" id="PF13646">
    <property type="entry name" value="HEAT_2"/>
    <property type="match status" value="1"/>
</dbReference>
<protein>
    <recommendedName>
        <fullName evidence="3">HEAT repeat domain-containing protein</fullName>
    </recommendedName>
</protein>
<evidence type="ECO:0008006" key="3">
    <source>
        <dbReference type="Google" id="ProtNLM"/>
    </source>
</evidence>
<dbReference type="InterPro" id="IPR016024">
    <property type="entry name" value="ARM-type_fold"/>
</dbReference>
<evidence type="ECO:0000313" key="2">
    <source>
        <dbReference type="EMBL" id="GAG88217.1"/>
    </source>
</evidence>
<dbReference type="AlphaFoldDB" id="X1C4D6"/>
<reference evidence="2" key="1">
    <citation type="journal article" date="2014" name="Front. Microbiol.">
        <title>High frequency of phylogenetically diverse reductive dehalogenase-homologous genes in deep subseafloor sedimentary metagenomes.</title>
        <authorList>
            <person name="Kawai M."/>
            <person name="Futagami T."/>
            <person name="Toyoda A."/>
            <person name="Takaki Y."/>
            <person name="Nishi S."/>
            <person name="Hori S."/>
            <person name="Arai W."/>
            <person name="Tsubouchi T."/>
            <person name="Morono Y."/>
            <person name="Uchiyama I."/>
            <person name="Ito T."/>
            <person name="Fujiyama A."/>
            <person name="Inagaki F."/>
            <person name="Takami H."/>
        </authorList>
    </citation>
    <scope>NUCLEOTIDE SEQUENCE</scope>
    <source>
        <strain evidence="2">Expedition CK06-06</strain>
    </source>
</reference>
<keyword evidence="1" id="KW-0175">Coiled coil</keyword>
<dbReference type="SUPFAM" id="SSF48371">
    <property type="entry name" value="ARM repeat"/>
    <property type="match status" value="1"/>
</dbReference>
<feature type="non-terminal residue" evidence="2">
    <location>
        <position position="135"/>
    </location>
</feature>